<evidence type="ECO:0000259" key="1">
    <source>
        <dbReference type="Pfam" id="PF00567"/>
    </source>
</evidence>
<dbReference type="Gene3D" id="2.30.30.140">
    <property type="match status" value="1"/>
</dbReference>
<sequence>MIFQEDSSNDRIEETRELLYKIIKEFPSGIASTFLEQLYNERYVQTSIANSLPKNWIDLLRVAEEFHVQDVSTYTLLFLSNGNIAKQQKICCESECLPAPIISKIEEGLCKSEENNKPENKESKENNILTPISAFMSDQFEPVALDTLPTIGPVEILIVSALDPDNIFFRFKKWNVYCEYLNSSLLRLPPPMLENNVLPGQVFCTQIEGDWCRVQLIKKSTANPQYWVVYVVDAGFFYAVHKMELRPLTEAVTSFKKTFIAQCKLDGICVRGQKQKEIEVDINQRMTDKDKNGQWYRIQWLPETQHFVNEALQPNRLRDKLVELILTSEWKLHNEKRIPVCTGKLFIDSTDFAEQLVAMGLAQRK</sequence>
<proteinExistence type="predicted"/>
<name>A0A8T0A501_9BILA</name>
<evidence type="ECO:0000313" key="3">
    <source>
        <dbReference type="Proteomes" id="UP000605970"/>
    </source>
</evidence>
<protein>
    <submittedName>
        <fullName evidence="2">Tudor domain-containing protein</fullName>
    </submittedName>
</protein>
<dbReference type="Pfam" id="PF00567">
    <property type="entry name" value="TUDOR"/>
    <property type="match status" value="1"/>
</dbReference>
<keyword evidence="3" id="KW-1185">Reference proteome</keyword>
<dbReference type="EMBL" id="JABEBT010000002">
    <property type="protein sequence ID" value="KAF7640003.1"/>
    <property type="molecule type" value="Genomic_DNA"/>
</dbReference>
<organism evidence="2 3">
    <name type="scientific">Meloidogyne graminicola</name>
    <dbReference type="NCBI Taxonomy" id="189291"/>
    <lineage>
        <taxon>Eukaryota</taxon>
        <taxon>Metazoa</taxon>
        <taxon>Ecdysozoa</taxon>
        <taxon>Nematoda</taxon>
        <taxon>Chromadorea</taxon>
        <taxon>Rhabditida</taxon>
        <taxon>Tylenchina</taxon>
        <taxon>Tylenchomorpha</taxon>
        <taxon>Tylenchoidea</taxon>
        <taxon>Meloidogynidae</taxon>
        <taxon>Meloidogyninae</taxon>
        <taxon>Meloidogyne</taxon>
    </lineage>
</organism>
<reference evidence="2" key="1">
    <citation type="journal article" date="2020" name="Ecol. Evol.">
        <title>Genome structure and content of the rice root-knot nematode (Meloidogyne graminicola).</title>
        <authorList>
            <person name="Phan N.T."/>
            <person name="Danchin E.G.J."/>
            <person name="Klopp C."/>
            <person name="Perfus-Barbeoch L."/>
            <person name="Kozlowski D.K."/>
            <person name="Koutsovoulos G.D."/>
            <person name="Lopez-Roques C."/>
            <person name="Bouchez O."/>
            <person name="Zahm M."/>
            <person name="Besnard G."/>
            <person name="Bellafiore S."/>
        </authorList>
    </citation>
    <scope>NUCLEOTIDE SEQUENCE</scope>
    <source>
        <strain evidence="2">VN-18</strain>
    </source>
</reference>
<gene>
    <name evidence="2" type="ORF">Mgra_00000447</name>
</gene>
<dbReference type="AlphaFoldDB" id="A0A8T0A501"/>
<dbReference type="Proteomes" id="UP000605970">
    <property type="component" value="Unassembled WGS sequence"/>
</dbReference>
<feature type="domain" description="Tudor" evidence="1">
    <location>
        <begin position="170"/>
        <end position="267"/>
    </location>
</feature>
<dbReference type="SUPFAM" id="SSF63748">
    <property type="entry name" value="Tudor/PWWP/MBT"/>
    <property type="match status" value="1"/>
</dbReference>
<dbReference type="InterPro" id="IPR002999">
    <property type="entry name" value="Tudor"/>
</dbReference>
<accession>A0A8T0A501</accession>
<comment type="caution">
    <text evidence="2">The sequence shown here is derived from an EMBL/GenBank/DDBJ whole genome shotgun (WGS) entry which is preliminary data.</text>
</comment>
<dbReference type="OrthoDB" id="5805117at2759"/>
<evidence type="ECO:0000313" key="2">
    <source>
        <dbReference type="EMBL" id="KAF7640003.1"/>
    </source>
</evidence>